<dbReference type="AlphaFoldDB" id="A0A1F4TP80"/>
<keyword evidence="1" id="KW-0159">Chromosome partition</keyword>
<accession>A0A1F4TP80</accession>
<name>A0A1F4TP80_UNCSA</name>
<sequence length="293" mass="33111">MTHDLAYKVDIDVYQGPFDVLLKAVDNNEIDIFHVSLAQITAAYFKYWREQTPPLVLASDFLFMAAYLLEMKSKSLLPAKEEFFIEEDMTEIEQSLVAHLQEYEVFKGLAQTLKQRKELFERVYTRHEGEKQEKEIELVDLSLKDLLIAFKRVYQEAEKRERIVTITDEEITLEKRLVEVRYILRGCVDGVPFEKIFTRGSRLEVVVTFLAVLELIKLREIRFVQQGRFSQIMVFSLEGSNYGTGSPTKSGESADAGDSRDPTESGDSAGSGDFADSTDSGAATGSGTTTVIA</sequence>
<dbReference type="Gene3D" id="6.10.250.2410">
    <property type="match status" value="1"/>
</dbReference>
<dbReference type="PANTHER" id="PTHR33969:SF2">
    <property type="entry name" value="SEGREGATION AND CONDENSATION PROTEIN A"/>
    <property type="match status" value="1"/>
</dbReference>
<dbReference type="Pfam" id="PF02616">
    <property type="entry name" value="SMC_ScpA"/>
    <property type="match status" value="1"/>
</dbReference>
<protein>
    <recommendedName>
        <fullName evidence="2">Segregation and condensation protein A</fullName>
    </recommendedName>
</protein>
<evidence type="ECO:0000256" key="2">
    <source>
        <dbReference type="ARBA" id="ARBA00044777"/>
    </source>
</evidence>
<feature type="region of interest" description="Disordered" evidence="3">
    <location>
        <begin position="244"/>
        <end position="293"/>
    </location>
</feature>
<dbReference type="GO" id="GO:0007059">
    <property type="term" value="P:chromosome segregation"/>
    <property type="evidence" value="ECO:0007669"/>
    <property type="project" value="UniProtKB-KW"/>
</dbReference>
<organism evidence="4 5">
    <name type="scientific">candidate division WOR-1 bacterium RIFOXYC2_FULL_41_25</name>
    <dbReference type="NCBI Taxonomy" id="1802586"/>
    <lineage>
        <taxon>Bacteria</taxon>
        <taxon>Bacillati</taxon>
        <taxon>Saganbacteria</taxon>
    </lineage>
</organism>
<reference evidence="4 5" key="1">
    <citation type="journal article" date="2016" name="Nat. Commun.">
        <title>Thousands of microbial genomes shed light on interconnected biogeochemical processes in an aquifer system.</title>
        <authorList>
            <person name="Anantharaman K."/>
            <person name="Brown C.T."/>
            <person name="Hug L.A."/>
            <person name="Sharon I."/>
            <person name="Castelle C.J."/>
            <person name="Probst A.J."/>
            <person name="Thomas B.C."/>
            <person name="Singh A."/>
            <person name="Wilkins M.J."/>
            <person name="Karaoz U."/>
            <person name="Brodie E.L."/>
            <person name="Williams K.H."/>
            <person name="Hubbard S.S."/>
            <person name="Banfield J.F."/>
        </authorList>
    </citation>
    <scope>NUCLEOTIDE SEQUENCE [LARGE SCALE GENOMIC DNA]</scope>
</reference>
<proteinExistence type="predicted"/>
<feature type="compositionally biased region" description="Low complexity" evidence="3">
    <location>
        <begin position="275"/>
        <end position="293"/>
    </location>
</feature>
<dbReference type="EMBL" id="MEUI01000019">
    <property type="protein sequence ID" value="OGC34350.1"/>
    <property type="molecule type" value="Genomic_DNA"/>
</dbReference>
<evidence type="ECO:0000256" key="3">
    <source>
        <dbReference type="SAM" id="MobiDB-lite"/>
    </source>
</evidence>
<dbReference type="InterPro" id="IPR003768">
    <property type="entry name" value="ScpA"/>
</dbReference>
<gene>
    <name evidence="4" type="ORF">A2462_07815</name>
</gene>
<dbReference type="Gene3D" id="1.10.10.580">
    <property type="entry name" value="Structural maintenance of chromosome 1. Chain E"/>
    <property type="match status" value="1"/>
</dbReference>
<comment type="caution">
    <text evidence="4">The sequence shown here is derived from an EMBL/GenBank/DDBJ whole genome shotgun (WGS) entry which is preliminary data.</text>
</comment>
<evidence type="ECO:0000313" key="5">
    <source>
        <dbReference type="Proteomes" id="UP000177309"/>
    </source>
</evidence>
<dbReference type="InterPro" id="IPR023093">
    <property type="entry name" value="ScpA-like_C"/>
</dbReference>
<evidence type="ECO:0000256" key="1">
    <source>
        <dbReference type="ARBA" id="ARBA00022829"/>
    </source>
</evidence>
<dbReference type="PANTHER" id="PTHR33969">
    <property type="entry name" value="SEGREGATION AND CONDENSATION PROTEIN A"/>
    <property type="match status" value="1"/>
</dbReference>
<dbReference type="Proteomes" id="UP000177309">
    <property type="component" value="Unassembled WGS sequence"/>
</dbReference>
<evidence type="ECO:0000313" key="4">
    <source>
        <dbReference type="EMBL" id="OGC34350.1"/>
    </source>
</evidence>